<dbReference type="Proteomes" id="UP000680805">
    <property type="component" value="Chromosome"/>
</dbReference>
<dbReference type="RefSeq" id="WP_215613591.1">
    <property type="nucleotide sequence ID" value="NZ_CP076135.1"/>
</dbReference>
<dbReference type="AlphaFoldDB" id="A0A975NMM8"/>
<evidence type="ECO:0000259" key="1">
    <source>
        <dbReference type="Pfam" id="PF06568"/>
    </source>
</evidence>
<dbReference type="Pfam" id="PF06568">
    <property type="entry name" value="YjiS-like"/>
    <property type="match status" value="1"/>
</dbReference>
<name>A0A975NMM8_9BRAD</name>
<dbReference type="InterPro" id="IPR009506">
    <property type="entry name" value="YjiS-like"/>
</dbReference>
<gene>
    <name evidence="2" type="ORF">KMZ68_24005</name>
</gene>
<sequence>MSTLTHESMINHHQFGAFAGVVDTFRVWRQRQQDRRALAQLSARDLHDIGLSWSDIVYEAEKPFWRA</sequence>
<evidence type="ECO:0000313" key="2">
    <source>
        <dbReference type="EMBL" id="QWG17978.1"/>
    </source>
</evidence>
<protein>
    <submittedName>
        <fullName evidence="2">DUF1127 domain-containing protein</fullName>
    </submittedName>
</protein>
<accession>A0A975NMM8</accession>
<proteinExistence type="predicted"/>
<evidence type="ECO:0000313" key="3">
    <source>
        <dbReference type="Proteomes" id="UP000680805"/>
    </source>
</evidence>
<organism evidence="2 3">
    <name type="scientific">Bradyrhizobium sediminis</name>
    <dbReference type="NCBI Taxonomy" id="2840469"/>
    <lineage>
        <taxon>Bacteria</taxon>
        <taxon>Pseudomonadati</taxon>
        <taxon>Pseudomonadota</taxon>
        <taxon>Alphaproteobacteria</taxon>
        <taxon>Hyphomicrobiales</taxon>
        <taxon>Nitrobacteraceae</taxon>
        <taxon>Bradyrhizobium</taxon>
    </lineage>
</organism>
<feature type="domain" description="YjiS-like" evidence="1">
    <location>
        <begin position="22"/>
        <end position="56"/>
    </location>
</feature>
<dbReference type="KEGG" id="bsei:KMZ68_24005"/>
<dbReference type="EMBL" id="CP076135">
    <property type="protein sequence ID" value="QWG17978.1"/>
    <property type="molecule type" value="Genomic_DNA"/>
</dbReference>
<reference evidence="2" key="1">
    <citation type="submission" date="2021-06" db="EMBL/GenBank/DDBJ databases">
        <title>Bradyrhizobium sp. S2-11-2 Genome sequencing.</title>
        <authorList>
            <person name="Jin L."/>
        </authorList>
    </citation>
    <scope>NUCLEOTIDE SEQUENCE</scope>
    <source>
        <strain evidence="2">S2-11-2</strain>
    </source>
</reference>